<comment type="caution">
    <text evidence="1">The sequence shown here is derived from an EMBL/GenBank/DDBJ whole genome shotgun (WGS) entry which is preliminary data.</text>
</comment>
<reference evidence="1 2" key="1">
    <citation type="submission" date="2019-03" db="EMBL/GenBank/DDBJ databases">
        <title>Genomic Encyclopedia of Type Strains, Phase IV (KMG-IV): sequencing the most valuable type-strain genomes for metagenomic binning, comparative biology and taxonomic classification.</title>
        <authorList>
            <person name="Goeker M."/>
        </authorList>
    </citation>
    <scope>NUCLEOTIDE SEQUENCE [LARGE SCALE GENOMIC DNA]</scope>
    <source>
        <strain evidence="1 2">DSM 24979</strain>
    </source>
</reference>
<dbReference type="EMBL" id="SLUL01000002">
    <property type="protein sequence ID" value="TCL52677.1"/>
    <property type="molecule type" value="Genomic_DNA"/>
</dbReference>
<evidence type="ECO:0000313" key="1">
    <source>
        <dbReference type="EMBL" id="TCL52677.1"/>
    </source>
</evidence>
<dbReference type="Proteomes" id="UP000295658">
    <property type="component" value="Unassembled WGS sequence"/>
</dbReference>
<dbReference type="OrthoDB" id="9807346at2"/>
<evidence type="ECO:0000313" key="2">
    <source>
        <dbReference type="Proteomes" id="UP000295658"/>
    </source>
</evidence>
<evidence type="ECO:0008006" key="3">
    <source>
        <dbReference type="Google" id="ProtNLM"/>
    </source>
</evidence>
<protein>
    <recommendedName>
        <fullName evidence="3">Uracil-DNA glycosylase</fullName>
    </recommendedName>
</protein>
<dbReference type="AlphaFoldDB" id="A0A4R1QHV4"/>
<accession>A0A4R1QHV4</accession>
<proteinExistence type="predicted"/>
<dbReference type="RefSeq" id="WP_132947292.1">
    <property type="nucleotide sequence ID" value="NZ_SLUL01000002.1"/>
</dbReference>
<sequence length="56" mass="6608">MEKRVNCYKCQHFYVTWDRHFPKGCRAFGFKSAAMPSLVVKQSSGTECMKFVEKRK</sequence>
<gene>
    <name evidence="1" type="ORF">EDD69_10283</name>
</gene>
<name>A0A4R1QHV4_9BACL</name>
<keyword evidence="2" id="KW-1185">Reference proteome</keyword>
<organism evidence="1 2">
    <name type="scientific">Thermolongibacillus altinsuensis</name>
    <dbReference type="NCBI Taxonomy" id="575256"/>
    <lineage>
        <taxon>Bacteria</taxon>
        <taxon>Bacillati</taxon>
        <taxon>Bacillota</taxon>
        <taxon>Bacilli</taxon>
        <taxon>Bacillales</taxon>
        <taxon>Anoxybacillaceae</taxon>
        <taxon>Thermolongibacillus</taxon>
    </lineage>
</organism>